<dbReference type="PRINTS" id="PR00625">
    <property type="entry name" value="JDOMAIN"/>
</dbReference>
<dbReference type="InterPro" id="IPR001623">
    <property type="entry name" value="DnaJ_domain"/>
</dbReference>
<dbReference type="Proteomes" id="UP000001072">
    <property type="component" value="Unassembled WGS sequence"/>
</dbReference>
<dbReference type="KEGG" id="mlr:MELLADRAFT_90809"/>
<evidence type="ECO:0000313" key="3">
    <source>
        <dbReference type="EMBL" id="EGG11767.1"/>
    </source>
</evidence>
<accession>F4R7K9</accession>
<dbReference type="GO" id="GO:0030544">
    <property type="term" value="F:Hsp70 protein binding"/>
    <property type="evidence" value="ECO:0007669"/>
    <property type="project" value="TreeGrafter"/>
</dbReference>
<dbReference type="InterPro" id="IPR051100">
    <property type="entry name" value="DnaJ_subfamily_B/C"/>
</dbReference>
<keyword evidence="4" id="KW-1185">Reference proteome</keyword>
<dbReference type="SMART" id="SM00271">
    <property type="entry name" value="DnaJ"/>
    <property type="match status" value="1"/>
</dbReference>
<dbReference type="PANTHER" id="PTHR43908:SF3">
    <property type="entry name" value="AT29763P-RELATED"/>
    <property type="match status" value="1"/>
</dbReference>
<dbReference type="GeneID" id="18935693"/>
<dbReference type="OrthoDB" id="10250354at2759"/>
<protein>
    <recommendedName>
        <fullName evidence="2">J domain-containing protein</fullName>
    </recommendedName>
</protein>
<dbReference type="CDD" id="cd06257">
    <property type="entry name" value="DnaJ"/>
    <property type="match status" value="1"/>
</dbReference>
<reference evidence="4" key="1">
    <citation type="journal article" date="2011" name="Proc. Natl. Acad. Sci. U.S.A.">
        <title>Obligate biotrophy features unraveled by the genomic analysis of rust fungi.</title>
        <authorList>
            <person name="Duplessis S."/>
            <person name="Cuomo C.A."/>
            <person name="Lin Y.-C."/>
            <person name="Aerts A."/>
            <person name="Tisserant E."/>
            <person name="Veneault-Fourrey C."/>
            <person name="Joly D.L."/>
            <person name="Hacquard S."/>
            <person name="Amselem J."/>
            <person name="Cantarel B.L."/>
            <person name="Chiu R."/>
            <person name="Coutinho P.M."/>
            <person name="Feau N."/>
            <person name="Field M."/>
            <person name="Frey P."/>
            <person name="Gelhaye E."/>
            <person name="Goldberg J."/>
            <person name="Grabherr M.G."/>
            <person name="Kodira C.D."/>
            <person name="Kohler A."/>
            <person name="Kuees U."/>
            <person name="Lindquist E.A."/>
            <person name="Lucas S.M."/>
            <person name="Mago R."/>
            <person name="Mauceli E."/>
            <person name="Morin E."/>
            <person name="Murat C."/>
            <person name="Pangilinan J.L."/>
            <person name="Park R."/>
            <person name="Pearson M."/>
            <person name="Quesneville H."/>
            <person name="Rouhier N."/>
            <person name="Sakthikumar S."/>
            <person name="Salamov A.A."/>
            <person name="Schmutz J."/>
            <person name="Selles B."/>
            <person name="Shapiro H."/>
            <person name="Tanguay P."/>
            <person name="Tuskan G.A."/>
            <person name="Henrissat B."/>
            <person name="Van de Peer Y."/>
            <person name="Rouze P."/>
            <person name="Ellis J.G."/>
            <person name="Dodds P.N."/>
            <person name="Schein J.E."/>
            <person name="Zhong S."/>
            <person name="Hamelin R.C."/>
            <person name="Grigoriev I.V."/>
            <person name="Szabo L.J."/>
            <person name="Martin F."/>
        </authorList>
    </citation>
    <scope>NUCLEOTIDE SEQUENCE [LARGE SCALE GENOMIC DNA]</scope>
    <source>
        <strain evidence="4">98AG31 / pathotype 3-4-7</strain>
    </source>
</reference>
<dbReference type="AlphaFoldDB" id="F4R7K9"/>
<gene>
    <name evidence="3" type="ORF">MELLADRAFT_90809</name>
</gene>
<dbReference type="InParanoid" id="F4R7K9"/>
<evidence type="ECO:0000256" key="1">
    <source>
        <dbReference type="SAM" id="MobiDB-lite"/>
    </source>
</evidence>
<dbReference type="GO" id="GO:0005789">
    <property type="term" value="C:endoplasmic reticulum membrane"/>
    <property type="evidence" value="ECO:0007669"/>
    <property type="project" value="TreeGrafter"/>
</dbReference>
<dbReference type="SUPFAM" id="SSF46565">
    <property type="entry name" value="Chaperone J-domain"/>
    <property type="match status" value="1"/>
</dbReference>
<dbReference type="InterPro" id="IPR036869">
    <property type="entry name" value="J_dom_sf"/>
</dbReference>
<sequence length="401" mass="46408">MVISTIFSVSRDRCSPTQQDNVPLVRDNDSHDPVETPSIPPVVSSKPKKRQAEPNKPENPEPAAGDPDPCYPSKRYKENAKQESQISPPLYFQASKAYSNGNFLLAAHRFRLLLCLYREQKSQSIPEYPDTKMIQVCLDLTRCYLNLKKEDTAHEVLEDAWRPKRLLTIDITHPLFKDLSRLYLEVKAQQPLLSHQKNTDLSVLQDEHERETVESLKLIYNYGTQYFFEGQPRNAVGLLRYAVRRTEERSGTDIGESLKHALVGIHLLLAEAFLCLGQLEDVHTTLKKVWSPIHYLHIDQHHQHFLWLARVHAHATKPKTSCSNNKNNRLTVKKLDLYERLGLSHMANNIEIKKAYWRCSLLFHPDKSGDTVAFQQIREAYEVLSVAETRRRYDYNQKNSK</sequence>
<dbReference type="GO" id="GO:0071218">
    <property type="term" value="P:cellular response to misfolded protein"/>
    <property type="evidence" value="ECO:0007669"/>
    <property type="project" value="TreeGrafter"/>
</dbReference>
<proteinExistence type="predicted"/>
<dbReference type="STRING" id="747676.F4R7K9"/>
<dbReference type="VEuPathDB" id="FungiDB:MELLADRAFT_90809"/>
<dbReference type="RefSeq" id="XP_007405402.1">
    <property type="nucleotide sequence ID" value="XM_007405340.1"/>
</dbReference>
<organism evidence="4">
    <name type="scientific">Melampsora larici-populina (strain 98AG31 / pathotype 3-4-7)</name>
    <name type="common">Poplar leaf rust fungus</name>
    <dbReference type="NCBI Taxonomy" id="747676"/>
    <lineage>
        <taxon>Eukaryota</taxon>
        <taxon>Fungi</taxon>
        <taxon>Dikarya</taxon>
        <taxon>Basidiomycota</taxon>
        <taxon>Pucciniomycotina</taxon>
        <taxon>Pucciniomycetes</taxon>
        <taxon>Pucciniales</taxon>
        <taxon>Melampsoraceae</taxon>
        <taxon>Melampsora</taxon>
    </lineage>
</organism>
<dbReference type="eggNOG" id="KOG0714">
    <property type="taxonomic scope" value="Eukaryota"/>
</dbReference>
<dbReference type="Gene3D" id="1.10.287.110">
    <property type="entry name" value="DnaJ domain"/>
    <property type="match status" value="1"/>
</dbReference>
<dbReference type="EMBL" id="GL883092">
    <property type="protein sequence ID" value="EGG11767.1"/>
    <property type="molecule type" value="Genomic_DNA"/>
</dbReference>
<evidence type="ECO:0000259" key="2">
    <source>
        <dbReference type="PROSITE" id="PS50076"/>
    </source>
</evidence>
<dbReference type="Pfam" id="PF00226">
    <property type="entry name" value="DnaJ"/>
    <property type="match status" value="1"/>
</dbReference>
<feature type="region of interest" description="Disordered" evidence="1">
    <location>
        <begin position="1"/>
        <end position="79"/>
    </location>
</feature>
<feature type="domain" description="J" evidence="2">
    <location>
        <begin position="336"/>
        <end position="397"/>
    </location>
</feature>
<feature type="compositionally biased region" description="Basic and acidic residues" evidence="1">
    <location>
        <begin position="50"/>
        <end position="59"/>
    </location>
</feature>
<dbReference type="HOGENOM" id="CLU_715869_0_0_1"/>
<evidence type="ECO:0000313" key="4">
    <source>
        <dbReference type="Proteomes" id="UP000001072"/>
    </source>
</evidence>
<dbReference type="PANTHER" id="PTHR43908">
    <property type="entry name" value="AT29763P-RELATED"/>
    <property type="match status" value="1"/>
</dbReference>
<name>F4R7K9_MELLP</name>
<dbReference type="PROSITE" id="PS50076">
    <property type="entry name" value="DNAJ_2"/>
    <property type="match status" value="1"/>
</dbReference>